<evidence type="ECO:0000256" key="1">
    <source>
        <dbReference type="ARBA" id="ARBA00003195"/>
    </source>
</evidence>
<evidence type="ECO:0000256" key="14">
    <source>
        <dbReference type="ARBA" id="ARBA00030753"/>
    </source>
</evidence>
<evidence type="ECO:0000256" key="5">
    <source>
        <dbReference type="ARBA" id="ARBA00022448"/>
    </source>
</evidence>
<evidence type="ECO:0000256" key="15">
    <source>
        <dbReference type="ARBA" id="ARBA00031387"/>
    </source>
</evidence>
<keyword evidence="10" id="KW-0249">Electron transport</keyword>
<comment type="function">
    <text evidence="1">Accessory subunit of the mitochondrial membrane respiratory chain NADH dehydrogenase (Complex I), that is believed not to be involved in catalysis. Complex I functions in the transfer of electrons from NADH to the respiratory chain. The immediate electron acceptor for the enzyme is believed to be ubiquinone.</text>
</comment>
<feature type="transmembrane region" description="Helical" evidence="17">
    <location>
        <begin position="56"/>
        <end position="74"/>
    </location>
</feature>
<dbReference type="GO" id="GO:0005743">
    <property type="term" value="C:mitochondrial inner membrane"/>
    <property type="evidence" value="ECO:0007669"/>
    <property type="project" value="UniProtKB-SubCell"/>
</dbReference>
<keyword evidence="9" id="KW-0809">Transit peptide</keyword>
<evidence type="ECO:0000313" key="18">
    <source>
        <dbReference type="EMBL" id="KAF9453752.1"/>
    </source>
</evidence>
<evidence type="ECO:0000256" key="4">
    <source>
        <dbReference type="ARBA" id="ARBA00018632"/>
    </source>
</evidence>
<reference evidence="18" key="1">
    <citation type="submission" date="2020-11" db="EMBL/GenBank/DDBJ databases">
        <authorList>
            <consortium name="DOE Joint Genome Institute"/>
            <person name="Ahrendt S."/>
            <person name="Riley R."/>
            <person name="Andreopoulos W."/>
            <person name="Labutti K."/>
            <person name="Pangilinan J."/>
            <person name="Ruiz-Duenas F.J."/>
            <person name="Barrasa J.M."/>
            <person name="Sanchez-Garcia M."/>
            <person name="Camarero S."/>
            <person name="Miyauchi S."/>
            <person name="Serrano A."/>
            <person name="Linde D."/>
            <person name="Babiker R."/>
            <person name="Drula E."/>
            <person name="Ayuso-Fernandez I."/>
            <person name="Pacheco R."/>
            <person name="Padilla G."/>
            <person name="Ferreira P."/>
            <person name="Barriuso J."/>
            <person name="Kellner H."/>
            <person name="Castanera R."/>
            <person name="Alfaro M."/>
            <person name="Ramirez L."/>
            <person name="Pisabarro A.G."/>
            <person name="Kuo A."/>
            <person name="Tritt A."/>
            <person name="Lipzen A."/>
            <person name="He G."/>
            <person name="Yan M."/>
            <person name="Ng V."/>
            <person name="Cullen D."/>
            <person name="Martin F."/>
            <person name="Rosso M.-N."/>
            <person name="Henrissat B."/>
            <person name="Hibbett D."/>
            <person name="Martinez A.T."/>
            <person name="Grigoriev I.V."/>
        </authorList>
    </citation>
    <scope>NUCLEOTIDE SEQUENCE</scope>
    <source>
        <strain evidence="18">MF-IS2</strain>
    </source>
</reference>
<evidence type="ECO:0000256" key="11">
    <source>
        <dbReference type="ARBA" id="ARBA00022989"/>
    </source>
</evidence>
<evidence type="ECO:0000256" key="10">
    <source>
        <dbReference type="ARBA" id="ARBA00022982"/>
    </source>
</evidence>
<dbReference type="Pfam" id="PF10183">
    <property type="entry name" value="ESSS"/>
    <property type="match status" value="1"/>
</dbReference>
<protein>
    <recommendedName>
        <fullName evidence="4">NADH dehydrogenase [ubiquinone] 1 beta subcomplex subunit 11, mitochondrial</fullName>
    </recommendedName>
    <alternativeName>
        <fullName evidence="15">Complex I-ESSS</fullName>
    </alternativeName>
    <alternativeName>
        <fullName evidence="14">NADH-ubiquinone oxidoreductase ESSS subunit</fullName>
    </alternativeName>
</protein>
<dbReference type="PANTHER" id="PTHR40637:SF1">
    <property type="entry name" value="ESSS SUBUNIT OF NADH:UBIQUINONE OXIDOREDUCTASE (COMPLEX I) PROTEIN"/>
    <property type="match status" value="1"/>
</dbReference>
<sequence length="108" mass="12560">MLSTTLRAIRPCVRRIPGRRYASHEAPQYNEPSGYLFGEKPLPPGQKRVKEDWENIWYWGMFGSMGFAAVMLYYKPDTSIQTWALEEAKNRMEARGEKYKYEPSSSSS</sequence>
<name>A0A9P5XLK5_9AGAR</name>
<evidence type="ECO:0000256" key="7">
    <source>
        <dbReference type="ARBA" id="ARBA00022692"/>
    </source>
</evidence>
<evidence type="ECO:0000256" key="17">
    <source>
        <dbReference type="SAM" id="Phobius"/>
    </source>
</evidence>
<evidence type="ECO:0000256" key="9">
    <source>
        <dbReference type="ARBA" id="ARBA00022946"/>
    </source>
</evidence>
<evidence type="ECO:0000313" key="19">
    <source>
        <dbReference type="Proteomes" id="UP000807342"/>
    </source>
</evidence>
<evidence type="ECO:0000256" key="6">
    <source>
        <dbReference type="ARBA" id="ARBA00022660"/>
    </source>
</evidence>
<dbReference type="InterPro" id="IPR019329">
    <property type="entry name" value="NADH_UbQ_OxRdtase_ESSS_su"/>
</dbReference>
<evidence type="ECO:0000256" key="8">
    <source>
        <dbReference type="ARBA" id="ARBA00022792"/>
    </source>
</evidence>
<comment type="subunit">
    <text evidence="16">Complex I is composed of 45 different subunits. Interacts with BCAP31.</text>
</comment>
<keyword evidence="6" id="KW-0679">Respiratory chain</keyword>
<evidence type="ECO:0000256" key="16">
    <source>
        <dbReference type="ARBA" id="ARBA00046528"/>
    </source>
</evidence>
<proteinExistence type="inferred from homology"/>
<keyword evidence="12" id="KW-0496">Mitochondrion</keyword>
<keyword evidence="11 17" id="KW-1133">Transmembrane helix</keyword>
<dbReference type="EMBL" id="MU151058">
    <property type="protein sequence ID" value="KAF9453752.1"/>
    <property type="molecule type" value="Genomic_DNA"/>
</dbReference>
<dbReference type="PANTHER" id="PTHR40637">
    <property type="entry name" value="ESSS SUBUNIT OF NADH:UBIQUINONE OXIDOREDUCTASE (COMPLEX I) PROTEIN"/>
    <property type="match status" value="1"/>
</dbReference>
<keyword evidence="19" id="KW-1185">Reference proteome</keyword>
<organism evidence="18 19">
    <name type="scientific">Macrolepiota fuliginosa MF-IS2</name>
    <dbReference type="NCBI Taxonomy" id="1400762"/>
    <lineage>
        <taxon>Eukaryota</taxon>
        <taxon>Fungi</taxon>
        <taxon>Dikarya</taxon>
        <taxon>Basidiomycota</taxon>
        <taxon>Agaricomycotina</taxon>
        <taxon>Agaricomycetes</taxon>
        <taxon>Agaricomycetidae</taxon>
        <taxon>Agaricales</taxon>
        <taxon>Agaricineae</taxon>
        <taxon>Agaricaceae</taxon>
        <taxon>Macrolepiota</taxon>
    </lineage>
</organism>
<dbReference type="Proteomes" id="UP000807342">
    <property type="component" value="Unassembled WGS sequence"/>
</dbReference>
<comment type="subcellular location">
    <subcellularLocation>
        <location evidence="2">Mitochondrion inner membrane</location>
        <topology evidence="2">Single-pass membrane protein</topology>
    </subcellularLocation>
</comment>
<gene>
    <name evidence="18" type="ORF">P691DRAFT_812361</name>
</gene>
<dbReference type="AlphaFoldDB" id="A0A9P5XLK5"/>
<keyword evidence="7 17" id="KW-0812">Transmembrane</keyword>
<evidence type="ECO:0000256" key="13">
    <source>
        <dbReference type="ARBA" id="ARBA00023136"/>
    </source>
</evidence>
<evidence type="ECO:0000256" key="2">
    <source>
        <dbReference type="ARBA" id="ARBA00004434"/>
    </source>
</evidence>
<keyword evidence="13 17" id="KW-0472">Membrane</keyword>
<dbReference type="OrthoDB" id="2147978at2759"/>
<evidence type="ECO:0000256" key="12">
    <source>
        <dbReference type="ARBA" id="ARBA00023128"/>
    </source>
</evidence>
<evidence type="ECO:0000256" key="3">
    <source>
        <dbReference type="ARBA" id="ARBA00008915"/>
    </source>
</evidence>
<comment type="caution">
    <text evidence="18">The sequence shown here is derived from an EMBL/GenBank/DDBJ whole genome shotgun (WGS) entry which is preliminary data.</text>
</comment>
<keyword evidence="8" id="KW-0999">Mitochondrion inner membrane</keyword>
<keyword evidence="5" id="KW-0813">Transport</keyword>
<accession>A0A9P5XLK5</accession>
<comment type="similarity">
    <text evidence="3">Belongs to the complex I NDUFB11 subunit family.</text>
</comment>